<sequence>MIALIKIVVQLLSDVCRFAVLLFRPSGALVAENLFLRRQLALDQERGVKPHRVDAATRISLAWLSRLFDWRAALVVVRPETLVRWHRAGFRLLWRVRSRPGRSPIPLELRRLIRRLAVENQLWGEERIANELLLKLGLRVSPRTVRKYMPRRPPSFPRGDQRWSTFLRNHTHAIVACDFFLVVTATFRQLYVFVMIEHGSRRLVHMNVTPHPSAAWTLQQLREAIGFGDRYRYLLHDRDSIFAGQLDDSISRLGLTVLKSPPRTPTTNAICERVIGTIRRECLDWLIPLSASHLGSILKSWTEHYNRGRPHMSLGPGVPDPPTDLAQIPHENSRHHVDRCLVVHAKTILGGLHHEYSLVAAGTRSDSCGA</sequence>
<dbReference type="InterPro" id="IPR036397">
    <property type="entry name" value="RNaseH_sf"/>
</dbReference>
<evidence type="ECO:0000259" key="1">
    <source>
        <dbReference type="PROSITE" id="PS50994"/>
    </source>
</evidence>
<dbReference type="AlphaFoldDB" id="A0A972P2W6"/>
<dbReference type="GO" id="GO:0003676">
    <property type="term" value="F:nucleic acid binding"/>
    <property type="evidence" value="ECO:0007669"/>
    <property type="project" value="InterPro"/>
</dbReference>
<dbReference type="PANTHER" id="PTHR46889:SF4">
    <property type="entry name" value="TRANSPOSASE INSO FOR INSERTION SEQUENCE ELEMENT IS911B-RELATED"/>
    <property type="match status" value="1"/>
</dbReference>
<evidence type="ECO:0000313" key="4">
    <source>
        <dbReference type="Proteomes" id="UP000655523"/>
    </source>
</evidence>
<dbReference type="RefSeq" id="WP_172170417.1">
    <property type="nucleotide sequence ID" value="NZ_WOEZ01000150.1"/>
</dbReference>
<dbReference type="PROSITE" id="PS50994">
    <property type="entry name" value="INTEGRASE"/>
    <property type="match status" value="1"/>
</dbReference>
<dbReference type="GO" id="GO:0015074">
    <property type="term" value="P:DNA integration"/>
    <property type="evidence" value="ECO:0007669"/>
    <property type="project" value="InterPro"/>
</dbReference>
<dbReference type="Pfam" id="PF13683">
    <property type="entry name" value="rve_3"/>
    <property type="match status" value="1"/>
</dbReference>
<dbReference type="EMBL" id="WOEZ01000301">
    <property type="protein sequence ID" value="NPT62135.1"/>
    <property type="molecule type" value="Genomic_DNA"/>
</dbReference>
<organism evidence="3 4">
    <name type="scientific">Paraburkholderia elongata</name>
    <dbReference type="NCBI Taxonomy" id="2675747"/>
    <lineage>
        <taxon>Bacteria</taxon>
        <taxon>Pseudomonadati</taxon>
        <taxon>Pseudomonadota</taxon>
        <taxon>Betaproteobacteria</taxon>
        <taxon>Burkholderiales</taxon>
        <taxon>Burkholderiaceae</taxon>
        <taxon>Paraburkholderia</taxon>
    </lineage>
</organism>
<dbReference type="InterPro" id="IPR001584">
    <property type="entry name" value="Integrase_cat-core"/>
</dbReference>
<protein>
    <submittedName>
        <fullName evidence="3">Transposase</fullName>
    </submittedName>
</protein>
<dbReference type="SUPFAM" id="SSF53098">
    <property type="entry name" value="Ribonuclease H-like"/>
    <property type="match status" value="1"/>
</dbReference>
<accession>A0A972P2W6</accession>
<dbReference type="Proteomes" id="UP000655523">
    <property type="component" value="Unassembled WGS sequence"/>
</dbReference>
<evidence type="ECO:0000313" key="2">
    <source>
        <dbReference type="EMBL" id="NPT58176.1"/>
    </source>
</evidence>
<evidence type="ECO:0000313" key="3">
    <source>
        <dbReference type="EMBL" id="NPT62135.1"/>
    </source>
</evidence>
<dbReference type="PANTHER" id="PTHR46889">
    <property type="entry name" value="TRANSPOSASE INSF FOR INSERTION SEQUENCE IS3B-RELATED"/>
    <property type="match status" value="1"/>
</dbReference>
<dbReference type="EMBL" id="WOEZ01000150">
    <property type="protein sequence ID" value="NPT58176.1"/>
    <property type="molecule type" value="Genomic_DNA"/>
</dbReference>
<dbReference type="InterPro" id="IPR012337">
    <property type="entry name" value="RNaseH-like_sf"/>
</dbReference>
<comment type="caution">
    <text evidence="3">The sequence shown here is derived from an EMBL/GenBank/DDBJ whole genome shotgun (WGS) entry which is preliminary data.</text>
</comment>
<reference evidence="3 4" key="1">
    <citation type="submission" date="2019-11" db="EMBL/GenBank/DDBJ databases">
        <title>Metabolism of dissolved organic matter in forest soils.</title>
        <authorList>
            <person name="Cyle K.T."/>
            <person name="Wilhelm R.C."/>
            <person name="Martinez C.E."/>
        </authorList>
    </citation>
    <scope>NUCLEOTIDE SEQUENCE [LARGE SCALE GENOMIC DNA]</scope>
    <source>
        <strain evidence="3 4">5N</strain>
    </source>
</reference>
<feature type="domain" description="Integrase catalytic" evidence="1">
    <location>
        <begin position="153"/>
        <end position="327"/>
    </location>
</feature>
<dbReference type="Gene3D" id="3.30.420.10">
    <property type="entry name" value="Ribonuclease H-like superfamily/Ribonuclease H"/>
    <property type="match status" value="1"/>
</dbReference>
<name>A0A972P2W6_9BURK</name>
<keyword evidence="4" id="KW-1185">Reference proteome</keyword>
<proteinExistence type="predicted"/>
<dbReference type="InterPro" id="IPR050900">
    <property type="entry name" value="Transposase_IS3/IS150/IS904"/>
</dbReference>
<gene>
    <name evidence="2" type="ORF">GNZ13_27305</name>
    <name evidence="3" type="ORF">GNZ13_48420</name>
</gene>